<dbReference type="EMBL" id="UOFY01000004">
    <property type="protein sequence ID" value="VAX05794.1"/>
    <property type="molecule type" value="Genomic_DNA"/>
</dbReference>
<dbReference type="SUPFAM" id="SSF56300">
    <property type="entry name" value="Metallo-dependent phosphatases"/>
    <property type="match status" value="1"/>
</dbReference>
<accession>A0A3B1B1D3</accession>
<dbReference type="InterPro" id="IPR032093">
    <property type="entry name" value="PhoD_N"/>
</dbReference>
<evidence type="ECO:0000259" key="1">
    <source>
        <dbReference type="Pfam" id="PF09423"/>
    </source>
</evidence>
<feature type="domain" description="Phospholipase D N-terminal" evidence="2">
    <location>
        <begin position="50"/>
        <end position="138"/>
    </location>
</feature>
<dbReference type="InterPro" id="IPR052900">
    <property type="entry name" value="Phospholipid_Metab_Enz"/>
</dbReference>
<dbReference type="PANTHER" id="PTHR43606:SF1">
    <property type="entry name" value="PHOD-LIKE PHOSPHATASE METALLOPHOSPHATASE DOMAIN-CONTAINING PROTEIN"/>
    <property type="match status" value="1"/>
</dbReference>
<feature type="domain" description="PhoD-like phosphatase metallophosphatase" evidence="1">
    <location>
        <begin position="157"/>
        <end position="450"/>
    </location>
</feature>
<dbReference type="Pfam" id="PF09423">
    <property type="entry name" value="PhoD"/>
    <property type="match status" value="1"/>
</dbReference>
<protein>
    <recommendedName>
        <fullName evidence="4">Phosphodiesterase/alkaline phosphatase D</fullName>
    </recommendedName>
</protein>
<organism evidence="3">
    <name type="scientific">hydrothermal vent metagenome</name>
    <dbReference type="NCBI Taxonomy" id="652676"/>
    <lineage>
        <taxon>unclassified sequences</taxon>
        <taxon>metagenomes</taxon>
        <taxon>ecological metagenomes</taxon>
    </lineage>
</organism>
<reference evidence="3" key="1">
    <citation type="submission" date="2018-06" db="EMBL/GenBank/DDBJ databases">
        <authorList>
            <person name="Zhirakovskaya E."/>
        </authorList>
    </citation>
    <scope>NUCLEOTIDE SEQUENCE</scope>
</reference>
<dbReference type="InterPro" id="IPR038607">
    <property type="entry name" value="PhoD-like_sf"/>
</dbReference>
<dbReference type="InterPro" id="IPR029052">
    <property type="entry name" value="Metallo-depent_PP-like"/>
</dbReference>
<dbReference type="PANTHER" id="PTHR43606">
    <property type="entry name" value="PHOSPHATASE, PUTATIVE (AFU_ORTHOLOGUE AFUA_6G08710)-RELATED"/>
    <property type="match status" value="1"/>
</dbReference>
<sequence>MKTHALKTIVLPVCILASGLLSTGLAQADMDEHSSRQNEDRHVASIMATHGVMAGDVKSHSAVIWARAQAESWMHVMLQGEGGKSIHQRIKVTGQRDFTGKVKFTKLHADTDYEYSVWFSNSKHAEQEVEKTQGRFHTAPNKNKARALSFAWGGDLAGQNVCRDTEQGFPIFNALNDMNLDFFIGLGDMIYADSTCTEQGKYGNTQIDGGYEKSANMTNYWAHWKYNHEDASYQKMLASMPYYAIWDDHEVANDFGPLNDTRSSAPYTAGEHLLPMGLQAFLDYNPIDESADQPKRLYRTVRWGKHFELFVLDTRQYRDANVEADDATLKKTMLGREQLTWLKEKLKSSDATWKMVVSSVPISIPTGSNATVKGRDGWSGFEQQTGFEQELKELFSFMRDEGINNSIWVTTDVHFAEVFRYTPFSSTPEFKVHEFVTGPLNAGLYPNRDFDTSWGTESLFFYGPESMFSTKSYDDALKWMNYGAVEIDENGVMSISVRDVNGKTLYEQTMYPE</sequence>
<gene>
    <name evidence="3" type="ORF">MNBD_GAMMA25-587</name>
</gene>
<dbReference type="Pfam" id="PF16655">
    <property type="entry name" value="PhoD_N"/>
    <property type="match status" value="1"/>
</dbReference>
<name>A0A3B1B1D3_9ZZZZ</name>
<dbReference type="Gene3D" id="3.60.21.70">
    <property type="entry name" value="PhoD-like phosphatase"/>
    <property type="match status" value="1"/>
</dbReference>
<dbReference type="AlphaFoldDB" id="A0A3B1B1D3"/>
<evidence type="ECO:0000259" key="2">
    <source>
        <dbReference type="Pfam" id="PF16655"/>
    </source>
</evidence>
<evidence type="ECO:0000313" key="3">
    <source>
        <dbReference type="EMBL" id="VAX05794.1"/>
    </source>
</evidence>
<dbReference type="InterPro" id="IPR018946">
    <property type="entry name" value="PhoD-like_MPP"/>
</dbReference>
<evidence type="ECO:0008006" key="4">
    <source>
        <dbReference type="Google" id="ProtNLM"/>
    </source>
</evidence>
<dbReference type="Gene3D" id="2.60.40.380">
    <property type="entry name" value="Purple acid phosphatase-like, N-terminal"/>
    <property type="match status" value="1"/>
</dbReference>
<proteinExistence type="predicted"/>
<dbReference type="CDD" id="cd07389">
    <property type="entry name" value="MPP_PhoD"/>
    <property type="match status" value="1"/>
</dbReference>